<dbReference type="Proteomes" id="UP001203852">
    <property type="component" value="Unassembled WGS sequence"/>
</dbReference>
<sequence length="307" mass="35674">MAGSTHSKVKSHQDTAVALGSTAALPFRTRQPGKRPSEEASKNKDTPLLLGLPFEIREQIYSYILNYQSSKKRRRGEKRKAITTKRSLLSVCHQISDEYGPLYYRRHPLHIMVHARYLKAKILWRPRRCSPIDFENLYLRTLAEYRLRNIRQLTYNATILETPCLPDICTSPTRIDWSGLSHLTGILRKYDGILESLAELKVYVEPNEYLEEYNYFRYDGESVWCIATQYGPWDEFEDELVNDGGPLNGWEISRNVRVKDQRGTGDRGRILVSFGSEFRKVSATPSVDEDEDKQWTPPKVTLKLEYY</sequence>
<protein>
    <recommendedName>
        <fullName evidence="4">F-box domain-containing protein</fullName>
    </recommendedName>
</protein>
<accession>A0AAN6DS73</accession>
<evidence type="ECO:0000313" key="3">
    <source>
        <dbReference type="Proteomes" id="UP001203852"/>
    </source>
</evidence>
<evidence type="ECO:0000256" key="1">
    <source>
        <dbReference type="SAM" id="MobiDB-lite"/>
    </source>
</evidence>
<evidence type="ECO:0008006" key="4">
    <source>
        <dbReference type="Google" id="ProtNLM"/>
    </source>
</evidence>
<dbReference type="InterPro" id="IPR038883">
    <property type="entry name" value="AN11006-like"/>
</dbReference>
<dbReference type="EMBL" id="MU404358">
    <property type="protein sequence ID" value="KAI1610662.1"/>
    <property type="molecule type" value="Genomic_DNA"/>
</dbReference>
<organism evidence="2 3">
    <name type="scientific">Exophiala viscosa</name>
    <dbReference type="NCBI Taxonomy" id="2486360"/>
    <lineage>
        <taxon>Eukaryota</taxon>
        <taxon>Fungi</taxon>
        <taxon>Dikarya</taxon>
        <taxon>Ascomycota</taxon>
        <taxon>Pezizomycotina</taxon>
        <taxon>Eurotiomycetes</taxon>
        <taxon>Chaetothyriomycetidae</taxon>
        <taxon>Chaetothyriales</taxon>
        <taxon>Herpotrichiellaceae</taxon>
        <taxon>Exophiala</taxon>
    </lineage>
</organism>
<keyword evidence="3" id="KW-1185">Reference proteome</keyword>
<proteinExistence type="predicted"/>
<name>A0AAN6DS73_9EURO</name>
<dbReference type="PANTHER" id="PTHR42085:SF1">
    <property type="entry name" value="F-BOX DOMAIN-CONTAINING PROTEIN"/>
    <property type="match status" value="1"/>
</dbReference>
<gene>
    <name evidence="2" type="ORF">EDD36DRAFT_467719</name>
</gene>
<dbReference type="PANTHER" id="PTHR42085">
    <property type="entry name" value="F-BOX DOMAIN-CONTAINING PROTEIN"/>
    <property type="match status" value="1"/>
</dbReference>
<feature type="region of interest" description="Disordered" evidence="1">
    <location>
        <begin position="1"/>
        <end position="45"/>
    </location>
</feature>
<evidence type="ECO:0000313" key="2">
    <source>
        <dbReference type="EMBL" id="KAI1610662.1"/>
    </source>
</evidence>
<dbReference type="AlphaFoldDB" id="A0AAN6DS73"/>
<comment type="caution">
    <text evidence="2">The sequence shown here is derived from an EMBL/GenBank/DDBJ whole genome shotgun (WGS) entry which is preliminary data.</text>
</comment>
<feature type="compositionally biased region" description="Basic and acidic residues" evidence="1">
    <location>
        <begin position="35"/>
        <end position="45"/>
    </location>
</feature>
<reference evidence="2" key="1">
    <citation type="journal article" date="2022" name="bioRxiv">
        <title>Deciphering the potential niche of two novel black yeast fungi from a biological soil crust based on their genomes, phenotypes, and melanin regulation.</title>
        <authorList>
            <consortium name="DOE Joint Genome Institute"/>
            <person name="Carr E.C."/>
            <person name="Barton Q."/>
            <person name="Grambo S."/>
            <person name="Sullivan M."/>
            <person name="Renfro C.M."/>
            <person name="Kuo A."/>
            <person name="Pangilinan J."/>
            <person name="Lipzen A."/>
            <person name="Keymanesh K."/>
            <person name="Savage E."/>
            <person name="Barry K."/>
            <person name="Grigoriev I.V."/>
            <person name="Riekhof W.R."/>
            <person name="Harris S.S."/>
        </authorList>
    </citation>
    <scope>NUCLEOTIDE SEQUENCE</scope>
    <source>
        <strain evidence="2">JF 03-4F</strain>
    </source>
</reference>